<comment type="caution">
    <text evidence="1">The sequence shown here is derived from an EMBL/GenBank/DDBJ whole genome shotgun (WGS) entry which is preliminary data.</text>
</comment>
<evidence type="ECO:0000313" key="1">
    <source>
        <dbReference type="EMBL" id="RKX69336.1"/>
    </source>
</evidence>
<sequence length="220" mass="25101">MILLSAFLILGESITLDAHFSFLKLGELRLEVVGESVVDSDTLIHYRSLLKSNPALRFLFIIEDLVESWVEKGTLRPILSTRHIQEKNFKKKETIRFDWQKGYVFYPDHDSVPVDSSATDILTLFYKLRVIELRDSFDVIVHAGKVDHHIPCRLITRKRIKTPLGNLDTVGISLDTGGKGIFGKGDLEIWMTDDERRIPVVVKASFKFGSIIFRLSGYHA</sequence>
<proteinExistence type="predicted"/>
<dbReference type="AlphaFoldDB" id="A0A660SGR9"/>
<organism evidence="1 2">
    <name type="scientific">candidate division WOR-3 bacterium</name>
    <dbReference type="NCBI Taxonomy" id="2052148"/>
    <lineage>
        <taxon>Bacteria</taxon>
        <taxon>Bacteria division WOR-3</taxon>
    </lineage>
</organism>
<protein>
    <recommendedName>
        <fullName evidence="3">DUF3108 domain-containing protein</fullName>
    </recommendedName>
</protein>
<gene>
    <name evidence="1" type="ORF">DRP53_08520</name>
</gene>
<name>A0A660SGR9_UNCW3</name>
<dbReference type="EMBL" id="QNBE01000091">
    <property type="protein sequence ID" value="RKX69336.1"/>
    <property type="molecule type" value="Genomic_DNA"/>
</dbReference>
<dbReference type="Pfam" id="PF11306">
    <property type="entry name" value="DUF3108"/>
    <property type="match status" value="1"/>
</dbReference>
<dbReference type="Proteomes" id="UP000268469">
    <property type="component" value="Unassembled WGS sequence"/>
</dbReference>
<evidence type="ECO:0000313" key="2">
    <source>
        <dbReference type="Proteomes" id="UP000268469"/>
    </source>
</evidence>
<accession>A0A660SGR9</accession>
<reference evidence="1 2" key="1">
    <citation type="submission" date="2018-06" db="EMBL/GenBank/DDBJ databases">
        <title>Extensive metabolic versatility and redundancy in microbially diverse, dynamic hydrothermal sediments.</title>
        <authorList>
            <person name="Dombrowski N."/>
            <person name="Teske A."/>
            <person name="Baker B.J."/>
        </authorList>
    </citation>
    <scope>NUCLEOTIDE SEQUENCE [LARGE SCALE GENOMIC DNA]</scope>
    <source>
        <strain evidence="1">B36_G15</strain>
    </source>
</reference>
<evidence type="ECO:0008006" key="3">
    <source>
        <dbReference type="Google" id="ProtNLM"/>
    </source>
</evidence>
<dbReference type="InterPro" id="IPR021457">
    <property type="entry name" value="DUF3108"/>
</dbReference>